<dbReference type="GO" id="GO:0003677">
    <property type="term" value="F:DNA binding"/>
    <property type="evidence" value="ECO:0007669"/>
    <property type="project" value="InterPro"/>
</dbReference>
<comment type="subunit">
    <text evidence="2">Interacts transiently with the RNA polymerase catalytic core formed by RpoA, RpoB, RpoC and RpoZ (2 alpha, 1 beta, 1 beta' and 1 omega subunit) to form the RNA polymerase holoenzyme that can initiate transcription.</text>
</comment>
<name>A0A4R5BXP4_9ACTN</name>
<dbReference type="InterPro" id="IPR036388">
    <property type="entry name" value="WH-like_DNA-bd_sf"/>
</dbReference>
<dbReference type="InterPro" id="IPR013324">
    <property type="entry name" value="RNA_pol_sigma_r3/r4-like"/>
</dbReference>
<dbReference type="Pfam" id="PF04542">
    <property type="entry name" value="Sigma70_r2"/>
    <property type="match status" value="1"/>
</dbReference>
<accession>A0A4R5BXP4</accession>
<dbReference type="InterPro" id="IPR007627">
    <property type="entry name" value="RNA_pol_sigma70_r2"/>
</dbReference>
<dbReference type="SUPFAM" id="SSF88946">
    <property type="entry name" value="Sigma2 domain of RNA polymerase sigma factors"/>
    <property type="match status" value="1"/>
</dbReference>
<protein>
    <submittedName>
        <fullName evidence="8">Sigma-70 family RNA polymerase sigma factor</fullName>
    </submittedName>
</protein>
<dbReference type="GO" id="GO:0016987">
    <property type="term" value="F:sigma factor activity"/>
    <property type="evidence" value="ECO:0007669"/>
    <property type="project" value="UniProtKB-KW"/>
</dbReference>
<dbReference type="SUPFAM" id="SSF54427">
    <property type="entry name" value="NTF2-like"/>
    <property type="match status" value="1"/>
</dbReference>
<dbReference type="EMBL" id="SMKY01000014">
    <property type="protein sequence ID" value="TDD89112.1"/>
    <property type="molecule type" value="Genomic_DNA"/>
</dbReference>
<evidence type="ECO:0000256" key="4">
    <source>
        <dbReference type="ARBA" id="ARBA00023082"/>
    </source>
</evidence>
<keyword evidence="9" id="KW-1185">Reference proteome</keyword>
<evidence type="ECO:0000259" key="7">
    <source>
        <dbReference type="Pfam" id="PF08281"/>
    </source>
</evidence>
<organism evidence="8 9">
    <name type="scientific">Actinomadura darangshiensis</name>
    <dbReference type="NCBI Taxonomy" id="705336"/>
    <lineage>
        <taxon>Bacteria</taxon>
        <taxon>Bacillati</taxon>
        <taxon>Actinomycetota</taxon>
        <taxon>Actinomycetes</taxon>
        <taxon>Streptosporangiales</taxon>
        <taxon>Thermomonosporaceae</taxon>
        <taxon>Actinomadura</taxon>
    </lineage>
</organism>
<evidence type="ECO:0000313" key="9">
    <source>
        <dbReference type="Proteomes" id="UP000295578"/>
    </source>
</evidence>
<reference evidence="8 9" key="1">
    <citation type="submission" date="2019-03" db="EMBL/GenBank/DDBJ databases">
        <title>Draft genome sequences of novel Actinobacteria.</title>
        <authorList>
            <person name="Sahin N."/>
            <person name="Ay H."/>
            <person name="Saygin H."/>
        </authorList>
    </citation>
    <scope>NUCLEOTIDE SEQUENCE [LARGE SCALE GENOMIC DNA]</scope>
    <source>
        <strain evidence="8 9">DSM 45941</strain>
    </source>
</reference>
<dbReference type="GO" id="GO:0006352">
    <property type="term" value="P:DNA-templated transcription initiation"/>
    <property type="evidence" value="ECO:0007669"/>
    <property type="project" value="InterPro"/>
</dbReference>
<evidence type="ECO:0000259" key="6">
    <source>
        <dbReference type="Pfam" id="PF04542"/>
    </source>
</evidence>
<gene>
    <name evidence="8" type="ORF">E1293_05490</name>
</gene>
<evidence type="ECO:0000256" key="2">
    <source>
        <dbReference type="ARBA" id="ARBA00011344"/>
    </source>
</evidence>
<evidence type="ECO:0000256" key="5">
    <source>
        <dbReference type="ARBA" id="ARBA00023163"/>
    </source>
</evidence>
<dbReference type="PANTHER" id="PTHR30173">
    <property type="entry name" value="SIGMA 19 FACTOR"/>
    <property type="match status" value="1"/>
</dbReference>
<dbReference type="InterPro" id="IPR032710">
    <property type="entry name" value="NTF2-like_dom_sf"/>
</dbReference>
<dbReference type="RefSeq" id="WP_132194459.1">
    <property type="nucleotide sequence ID" value="NZ_SMKY01000014.1"/>
</dbReference>
<proteinExistence type="inferred from homology"/>
<evidence type="ECO:0000256" key="3">
    <source>
        <dbReference type="ARBA" id="ARBA00023015"/>
    </source>
</evidence>
<comment type="caution">
    <text evidence="8">The sequence shown here is derived from an EMBL/GenBank/DDBJ whole genome shotgun (WGS) entry which is preliminary data.</text>
</comment>
<dbReference type="InterPro" id="IPR013249">
    <property type="entry name" value="RNA_pol_sigma70_r4_t2"/>
</dbReference>
<keyword evidence="5" id="KW-0804">Transcription</keyword>
<keyword evidence="4" id="KW-0731">Sigma factor</keyword>
<evidence type="ECO:0000256" key="1">
    <source>
        <dbReference type="ARBA" id="ARBA00010641"/>
    </source>
</evidence>
<dbReference type="Gene3D" id="1.10.1740.10">
    <property type="match status" value="1"/>
</dbReference>
<dbReference type="InterPro" id="IPR014284">
    <property type="entry name" value="RNA_pol_sigma-70_dom"/>
</dbReference>
<dbReference type="InterPro" id="IPR013325">
    <property type="entry name" value="RNA_pol_sigma_r2"/>
</dbReference>
<dbReference type="Pfam" id="PF08281">
    <property type="entry name" value="Sigma70_r4_2"/>
    <property type="match status" value="1"/>
</dbReference>
<dbReference type="AlphaFoldDB" id="A0A4R5BXP4"/>
<dbReference type="OrthoDB" id="6689546at2"/>
<sequence length="287" mass="30778">MTEDEFLAARFEEHRARLRNVAYRVLGSPSEADDAVQEAWLRVNAAGAGGVENLSGWLTTIVTRVALNMLKSRASRREDFVDDQGAQGADEDGPEESAVLADSVGFAMLMVLDTLTPSERVAFVLHDIFTVPFDEIARIMDRTPASARQLASRARRRIQGAPGPPEAAKARQRAVVDAFLRASQLGDLSTLITLLDPDVALHADQTAARAGAPGLVLGAVDVAGTFSGRAQAARPALINGTPGLVWPSAEHPKVVFAFTITNEMITMIDMVSAPDHLALLDIRPHTP</sequence>
<dbReference type="Gene3D" id="1.10.10.10">
    <property type="entry name" value="Winged helix-like DNA-binding domain superfamily/Winged helix DNA-binding domain"/>
    <property type="match status" value="1"/>
</dbReference>
<evidence type="ECO:0000313" key="8">
    <source>
        <dbReference type="EMBL" id="TDD89112.1"/>
    </source>
</evidence>
<feature type="domain" description="RNA polymerase sigma-70 region 2" evidence="6">
    <location>
        <begin position="11"/>
        <end position="74"/>
    </location>
</feature>
<dbReference type="PANTHER" id="PTHR30173:SF43">
    <property type="entry name" value="ECF RNA POLYMERASE SIGMA FACTOR SIGI-RELATED"/>
    <property type="match status" value="1"/>
</dbReference>
<feature type="domain" description="RNA polymerase sigma factor 70 region 4 type 2" evidence="7">
    <location>
        <begin position="108"/>
        <end position="158"/>
    </location>
</feature>
<dbReference type="Proteomes" id="UP000295578">
    <property type="component" value="Unassembled WGS sequence"/>
</dbReference>
<dbReference type="SUPFAM" id="SSF88659">
    <property type="entry name" value="Sigma3 and sigma4 domains of RNA polymerase sigma factors"/>
    <property type="match status" value="1"/>
</dbReference>
<keyword evidence="3" id="KW-0805">Transcription regulation</keyword>
<dbReference type="NCBIfam" id="TIGR02937">
    <property type="entry name" value="sigma70-ECF"/>
    <property type="match status" value="1"/>
</dbReference>
<comment type="similarity">
    <text evidence="1">Belongs to the sigma-70 factor family. ECF subfamily.</text>
</comment>
<dbReference type="InterPro" id="IPR052704">
    <property type="entry name" value="ECF_Sigma-70_Domain"/>
</dbReference>